<dbReference type="GO" id="GO:0005886">
    <property type="term" value="C:plasma membrane"/>
    <property type="evidence" value="ECO:0007669"/>
    <property type="project" value="TreeGrafter"/>
</dbReference>
<feature type="transmembrane region" description="Helical" evidence="5">
    <location>
        <begin position="48"/>
        <end position="72"/>
    </location>
</feature>
<dbReference type="EMBL" id="KB311801">
    <property type="protein sequence ID" value="ELT88581.1"/>
    <property type="molecule type" value="Genomic_DNA"/>
</dbReference>
<reference evidence="7 9" key="2">
    <citation type="journal article" date="2013" name="Nature">
        <title>Insights into bilaterian evolution from three spiralian genomes.</title>
        <authorList>
            <person name="Simakov O."/>
            <person name="Marletaz F."/>
            <person name="Cho S.J."/>
            <person name="Edsinger-Gonzales E."/>
            <person name="Havlak P."/>
            <person name="Hellsten U."/>
            <person name="Kuo D.H."/>
            <person name="Larsson T."/>
            <person name="Lv J."/>
            <person name="Arendt D."/>
            <person name="Savage R."/>
            <person name="Osoegawa K."/>
            <person name="de Jong P."/>
            <person name="Grimwood J."/>
            <person name="Chapman J.A."/>
            <person name="Shapiro H."/>
            <person name="Aerts A."/>
            <person name="Otillar R.P."/>
            <person name="Terry A.Y."/>
            <person name="Boore J.L."/>
            <person name="Grigoriev I.V."/>
            <person name="Lindberg D.R."/>
            <person name="Seaver E.C."/>
            <person name="Weisblat D.A."/>
            <person name="Putnam N.H."/>
            <person name="Rokhsar D.S."/>
        </authorList>
    </citation>
    <scope>NUCLEOTIDE SEQUENCE</scope>
    <source>
        <strain evidence="7 9">I ESC-2004</strain>
    </source>
</reference>
<evidence type="ECO:0000259" key="6">
    <source>
        <dbReference type="PROSITE" id="PS50262"/>
    </source>
</evidence>
<dbReference type="GO" id="GO:0008528">
    <property type="term" value="F:G protein-coupled peptide receptor activity"/>
    <property type="evidence" value="ECO:0007669"/>
    <property type="project" value="InterPro"/>
</dbReference>
<organism evidence="7">
    <name type="scientific">Capitella teleta</name>
    <name type="common">Polychaete worm</name>
    <dbReference type="NCBI Taxonomy" id="283909"/>
    <lineage>
        <taxon>Eukaryota</taxon>
        <taxon>Metazoa</taxon>
        <taxon>Spiralia</taxon>
        <taxon>Lophotrochozoa</taxon>
        <taxon>Annelida</taxon>
        <taxon>Polychaeta</taxon>
        <taxon>Sedentaria</taxon>
        <taxon>Scolecida</taxon>
        <taxon>Capitellidae</taxon>
        <taxon>Capitella</taxon>
    </lineage>
</organism>
<dbReference type="InterPro" id="IPR019427">
    <property type="entry name" value="7TM_GPCR_serpentine_rcpt_Srw"/>
</dbReference>
<evidence type="ECO:0000256" key="3">
    <source>
        <dbReference type="ARBA" id="ARBA00022989"/>
    </source>
</evidence>
<evidence type="ECO:0000256" key="2">
    <source>
        <dbReference type="ARBA" id="ARBA00022692"/>
    </source>
</evidence>
<dbReference type="HOGENOM" id="CLU_009579_24_4_1"/>
<reference evidence="8" key="3">
    <citation type="submission" date="2015-06" db="UniProtKB">
        <authorList>
            <consortium name="EnsemblMetazoa"/>
        </authorList>
    </citation>
    <scope>IDENTIFICATION</scope>
</reference>
<reference evidence="9" key="1">
    <citation type="submission" date="2012-12" db="EMBL/GenBank/DDBJ databases">
        <authorList>
            <person name="Hellsten U."/>
            <person name="Grimwood J."/>
            <person name="Chapman J.A."/>
            <person name="Shapiro H."/>
            <person name="Aerts A."/>
            <person name="Otillar R.P."/>
            <person name="Terry A.Y."/>
            <person name="Boore J.L."/>
            <person name="Simakov O."/>
            <person name="Marletaz F."/>
            <person name="Cho S.-J."/>
            <person name="Edsinger-Gonzales E."/>
            <person name="Havlak P."/>
            <person name="Kuo D.-H."/>
            <person name="Larsson T."/>
            <person name="Lv J."/>
            <person name="Arendt D."/>
            <person name="Savage R."/>
            <person name="Osoegawa K."/>
            <person name="de Jong P."/>
            <person name="Lindberg D.R."/>
            <person name="Seaver E.C."/>
            <person name="Weisblat D.A."/>
            <person name="Putnam N.H."/>
            <person name="Grigoriev I.V."/>
            <person name="Rokhsar D.S."/>
        </authorList>
    </citation>
    <scope>NUCLEOTIDE SEQUENCE</scope>
    <source>
        <strain evidence="9">I ESC-2004</strain>
    </source>
</reference>
<feature type="transmembrane region" description="Helical" evidence="5">
    <location>
        <begin position="257"/>
        <end position="279"/>
    </location>
</feature>
<dbReference type="PRINTS" id="PR00237">
    <property type="entry name" value="GPCRRHODOPSN"/>
</dbReference>
<keyword evidence="3 5" id="KW-1133">Transmembrane helix</keyword>
<evidence type="ECO:0000313" key="9">
    <source>
        <dbReference type="Proteomes" id="UP000014760"/>
    </source>
</evidence>
<dbReference type="OrthoDB" id="5864054at2759"/>
<accession>R7TBV7</accession>
<keyword evidence="9" id="KW-1185">Reference proteome</keyword>
<evidence type="ECO:0000313" key="8">
    <source>
        <dbReference type="EnsemblMetazoa" id="CapteP89325"/>
    </source>
</evidence>
<dbReference type="AlphaFoldDB" id="R7TBV7"/>
<feature type="transmembrane region" description="Helical" evidence="5">
    <location>
        <begin position="12"/>
        <end position="36"/>
    </location>
</feature>
<dbReference type="SUPFAM" id="SSF81321">
    <property type="entry name" value="Family A G protein-coupled receptor-like"/>
    <property type="match status" value="1"/>
</dbReference>
<dbReference type="STRING" id="283909.R7TBV7"/>
<dbReference type="PANTHER" id="PTHR46273">
    <property type="entry name" value="MYOSUPPRESSIN RECEPTOR 1, ISOFORM B-RELATED"/>
    <property type="match status" value="1"/>
</dbReference>
<evidence type="ECO:0000313" key="7">
    <source>
        <dbReference type="EMBL" id="ELT88581.1"/>
    </source>
</evidence>
<dbReference type="PROSITE" id="PS50262">
    <property type="entry name" value="G_PROTEIN_RECEP_F1_2"/>
    <property type="match status" value="1"/>
</dbReference>
<feature type="transmembrane region" description="Helical" evidence="5">
    <location>
        <begin position="291"/>
        <end position="313"/>
    </location>
</feature>
<dbReference type="InterPro" id="IPR017452">
    <property type="entry name" value="GPCR_Rhodpsn_7TM"/>
</dbReference>
<protein>
    <recommendedName>
        <fullName evidence="6">G-protein coupled receptors family 1 profile domain-containing protein</fullName>
    </recommendedName>
</protein>
<dbReference type="Proteomes" id="UP000014760">
    <property type="component" value="Unassembled WGS sequence"/>
</dbReference>
<evidence type="ECO:0000256" key="4">
    <source>
        <dbReference type="ARBA" id="ARBA00023136"/>
    </source>
</evidence>
<dbReference type="EnsemblMetazoa" id="CapteT89325">
    <property type="protein sequence ID" value="CapteP89325"/>
    <property type="gene ID" value="CapteG89325"/>
</dbReference>
<keyword evidence="4 5" id="KW-0472">Membrane</keyword>
<feature type="transmembrane region" description="Helical" evidence="5">
    <location>
        <begin position="92"/>
        <end position="120"/>
    </location>
</feature>
<dbReference type="EMBL" id="AMQN01003445">
    <property type="status" value="NOT_ANNOTATED_CDS"/>
    <property type="molecule type" value="Genomic_DNA"/>
</dbReference>
<evidence type="ECO:0000256" key="1">
    <source>
        <dbReference type="ARBA" id="ARBA00004370"/>
    </source>
</evidence>
<feature type="transmembrane region" description="Helical" evidence="5">
    <location>
        <begin position="200"/>
        <end position="223"/>
    </location>
</feature>
<dbReference type="InterPro" id="IPR053219">
    <property type="entry name" value="GPCR_Dmsr-1"/>
</dbReference>
<proteinExistence type="predicted"/>
<feature type="transmembrane region" description="Helical" evidence="5">
    <location>
        <begin position="141"/>
        <end position="159"/>
    </location>
</feature>
<evidence type="ECO:0000256" key="5">
    <source>
        <dbReference type="SAM" id="Phobius"/>
    </source>
</evidence>
<dbReference type="OMA" id="IFTTDVH"/>
<dbReference type="Pfam" id="PF10324">
    <property type="entry name" value="7TM_GPCR_Srw"/>
    <property type="match status" value="1"/>
</dbReference>
<name>R7TBV7_CAPTE</name>
<dbReference type="FunCoup" id="R7TBV7">
    <property type="interactions" value="72"/>
</dbReference>
<comment type="subcellular location">
    <subcellularLocation>
        <location evidence="1">Membrane</location>
    </subcellularLocation>
</comment>
<dbReference type="InterPro" id="IPR000276">
    <property type="entry name" value="GPCR_Rhodpsn"/>
</dbReference>
<keyword evidence="2 5" id="KW-0812">Transmembrane</keyword>
<dbReference type="CDD" id="cd14978">
    <property type="entry name" value="7tmA_FMRFamide_R-like"/>
    <property type="match status" value="1"/>
</dbReference>
<sequence>MDRWVKFSIHYAAYHGYVSLGVCGLGVICNVFNIIVLTRANMISTTNYILTALAMSDLLTMLSYIPFALQFYVMHGLEPSAVRNSQPWAHFFLFHVNFTVTTHTTSIWLGVVLSVFRYAYVHLGGARGDGTFSCGFHRAKHAVVAVYLGSIILLVPNYLSLTVRSHSHYNERSNTSEELYDIVSIDTNGAYGHRVTTVNFWIHAVVIKLIPCALMLLFGLLLISTMRHSHRKSARLRTSSTRMQLQRQRLREHQRTTSMLVVIIILFLLTELPQGILALCSGLRPGFFEDYYVPLGDVMDIVALVNNGINFTLYCSMSKQFRTTFLQLFCPQCLPPDKRKRPIPPSPVRSDKISYLEFSLLAFVLRPHCTYGVALEV</sequence>
<dbReference type="Gene3D" id="1.20.1070.10">
    <property type="entry name" value="Rhodopsin 7-helix transmembrane proteins"/>
    <property type="match status" value="1"/>
</dbReference>
<dbReference type="PANTHER" id="PTHR46273:SF4">
    <property type="entry name" value="AT19640P"/>
    <property type="match status" value="1"/>
</dbReference>
<gene>
    <name evidence="7" type="ORF">CAPTEDRAFT_89325</name>
</gene>
<feature type="domain" description="G-protein coupled receptors family 1 profile" evidence="6">
    <location>
        <begin position="29"/>
        <end position="314"/>
    </location>
</feature>